<dbReference type="Pfam" id="PF09414">
    <property type="entry name" value="RNA_ligase"/>
    <property type="match status" value="1"/>
</dbReference>
<comment type="caution">
    <text evidence="2">The sequence shown here is derived from an EMBL/GenBank/DDBJ whole genome shotgun (WGS) entry which is preliminary data.</text>
</comment>
<gene>
    <name evidence="2" type="ORF">FUSPEROL_02089</name>
</gene>
<evidence type="ECO:0000313" key="2">
    <source>
        <dbReference type="EMBL" id="EFE86048.1"/>
    </source>
</evidence>
<feature type="domain" description="RNA ligase" evidence="1">
    <location>
        <begin position="69"/>
        <end position="246"/>
    </location>
</feature>
<reference evidence="2 3" key="1">
    <citation type="submission" date="2010-02" db="EMBL/GenBank/DDBJ databases">
        <authorList>
            <person name="Weinstock G."/>
            <person name="Sodergren E."/>
            <person name="Clifton S."/>
            <person name="Fulton L."/>
            <person name="Fulton B."/>
            <person name="Courtney L."/>
            <person name="Fronick C."/>
            <person name="Harrison M."/>
            <person name="Strong C."/>
            <person name="Farmer C."/>
            <person name="Delahaunty K."/>
            <person name="Markovic C."/>
            <person name="Hall O."/>
            <person name="Minx P."/>
            <person name="Tomlinson C."/>
            <person name="Mitreva M."/>
            <person name="Nelson J."/>
            <person name="Hou S."/>
            <person name="Wollam A."/>
            <person name="Pepin K.H."/>
            <person name="Johnson M."/>
            <person name="Bhonagiri V."/>
            <person name="Zhang X."/>
            <person name="Suruliraj S."/>
            <person name="Warren W."/>
            <person name="Chinwalla A."/>
            <person name="Mardis E.R."/>
            <person name="Wilson R.K."/>
        </authorList>
    </citation>
    <scope>NUCLEOTIDE SEQUENCE [LARGE SCALE GENOMIC DNA]</scope>
    <source>
        <strain evidence="2 3">ATCC 33693</strain>
    </source>
</reference>
<sequence>MDKNINVFNVIIASIKQLVKIYKKKKRRISLSIEAIKFQHIEYFNEFIYKLQRDAYKINQDKITLKGITKINGTNVSVVFDDDEVRLQGRNLLLEKENDSYGFIEFMTKEKINWLRLQLKKYISEYNTVIIYGEYAGDKIGEKIATSYFKMFFAPFCIRIINKKERTDKIVIPENLKLWNEEYRIFGNFKQDFEIEVNIKENLNWLKEKVLEYTSIYKNKCLFCEKLGLSNKLNLEYNCGEGIVWHYELNNEICFFKSKIEKFQSKAQKANLEKNLKLLQELDFIKDNLITESRMKQGLEYLKELSLRETMSNIKVFINWVIEDCLREDKIFIENNNLSLKNVKKVVGNSASEWYQKHIGAIV</sequence>
<dbReference type="SUPFAM" id="SSF56091">
    <property type="entry name" value="DNA ligase/mRNA capping enzyme, catalytic domain"/>
    <property type="match status" value="1"/>
</dbReference>
<protein>
    <recommendedName>
        <fullName evidence="1">RNA ligase domain-containing protein</fullName>
    </recommendedName>
</protein>
<evidence type="ECO:0000313" key="3">
    <source>
        <dbReference type="Proteomes" id="UP000003748"/>
    </source>
</evidence>
<dbReference type="Gene3D" id="3.30.470.30">
    <property type="entry name" value="DNA ligase/mRNA capping enzyme"/>
    <property type="match status" value="1"/>
</dbReference>
<organism evidence="2 3">
    <name type="scientific">Fusobacterium periodonticum ATCC 33693</name>
    <dbReference type="NCBI Taxonomy" id="546275"/>
    <lineage>
        <taxon>Bacteria</taxon>
        <taxon>Fusobacteriati</taxon>
        <taxon>Fusobacteriota</taxon>
        <taxon>Fusobacteriia</taxon>
        <taxon>Fusobacteriales</taxon>
        <taxon>Fusobacteriaceae</taxon>
        <taxon>Fusobacterium</taxon>
    </lineage>
</organism>
<dbReference type="AlphaFoldDB" id="D4CXC8"/>
<evidence type="ECO:0000259" key="1">
    <source>
        <dbReference type="Pfam" id="PF09414"/>
    </source>
</evidence>
<dbReference type="InterPro" id="IPR021122">
    <property type="entry name" value="RNA_ligase_dom_REL/Rnl2"/>
</dbReference>
<accession>D4CXC8</accession>
<proteinExistence type="predicted"/>
<dbReference type="HOGENOM" id="CLU_762379_0_0_0"/>
<dbReference type="STRING" id="546275.FUSPEROL_02089"/>
<name>D4CXC8_9FUSO</name>
<dbReference type="EMBL" id="ACJY01000099">
    <property type="protein sequence ID" value="EFE86048.1"/>
    <property type="molecule type" value="Genomic_DNA"/>
</dbReference>
<dbReference type="Proteomes" id="UP000003748">
    <property type="component" value="Unassembled WGS sequence"/>
</dbReference>
<dbReference type="eggNOG" id="COG0073">
    <property type="taxonomic scope" value="Bacteria"/>
</dbReference>